<dbReference type="PANTHER" id="PTHR23240:SF26">
    <property type="entry name" value="5' EXONUCLEASE APOLLO"/>
    <property type="match status" value="1"/>
</dbReference>
<feature type="compositionally biased region" description="Polar residues" evidence="16">
    <location>
        <begin position="2053"/>
        <end position="2062"/>
    </location>
</feature>
<feature type="compositionally biased region" description="Basic and acidic residues" evidence="16">
    <location>
        <begin position="1152"/>
        <end position="1161"/>
    </location>
</feature>
<dbReference type="Gene3D" id="3.40.50.12650">
    <property type="match status" value="1"/>
</dbReference>
<dbReference type="GO" id="GO:0035312">
    <property type="term" value="F:5'-3' DNA exonuclease activity"/>
    <property type="evidence" value="ECO:0007669"/>
    <property type="project" value="TreeGrafter"/>
</dbReference>
<evidence type="ECO:0000256" key="3">
    <source>
        <dbReference type="ARBA" id="ARBA00004574"/>
    </source>
</evidence>
<dbReference type="SMART" id="SM00849">
    <property type="entry name" value="Lactamase_B"/>
    <property type="match status" value="1"/>
</dbReference>
<keyword evidence="19" id="KW-1185">Reference proteome</keyword>
<comment type="catalytic activity">
    <reaction evidence="1">
        <text>a beta-lactam + H2O = a substituted beta-amino acid</text>
        <dbReference type="Rhea" id="RHEA:20401"/>
        <dbReference type="ChEBI" id="CHEBI:15377"/>
        <dbReference type="ChEBI" id="CHEBI:35627"/>
        <dbReference type="ChEBI" id="CHEBI:140347"/>
        <dbReference type="EC" id="3.5.2.6"/>
    </reaction>
</comment>
<keyword evidence="6" id="KW-0158">Chromosome</keyword>
<comment type="similarity">
    <text evidence="4">Belongs to the DNA repair metallo-beta-lactamase (DRMBL) family.</text>
</comment>
<comment type="caution">
    <text evidence="18">The sequence shown here is derived from an EMBL/GenBank/DDBJ whole genome shotgun (WGS) entry which is preliminary data.</text>
</comment>
<dbReference type="GO" id="GO:0006303">
    <property type="term" value="P:double-strand break repair via nonhomologous end joining"/>
    <property type="evidence" value="ECO:0007669"/>
    <property type="project" value="TreeGrafter"/>
</dbReference>
<evidence type="ECO:0000256" key="9">
    <source>
        <dbReference type="ARBA" id="ARBA00022801"/>
    </source>
</evidence>
<feature type="compositionally biased region" description="Polar residues" evidence="16">
    <location>
        <begin position="642"/>
        <end position="655"/>
    </location>
</feature>
<dbReference type="InterPro" id="IPR036866">
    <property type="entry name" value="RibonucZ/Hydroxyglut_hydro"/>
</dbReference>
<dbReference type="Gene3D" id="3.60.15.10">
    <property type="entry name" value="Ribonuclease Z/Hydroxyacylglutathione hydrolase-like"/>
    <property type="match status" value="1"/>
</dbReference>
<evidence type="ECO:0000256" key="16">
    <source>
        <dbReference type="SAM" id="MobiDB-lite"/>
    </source>
</evidence>
<feature type="region of interest" description="Disordered" evidence="16">
    <location>
        <begin position="1940"/>
        <end position="2083"/>
    </location>
</feature>
<feature type="region of interest" description="Disordered" evidence="16">
    <location>
        <begin position="721"/>
        <end position="740"/>
    </location>
</feature>
<feature type="compositionally biased region" description="Polar residues" evidence="16">
    <location>
        <begin position="1215"/>
        <end position="1226"/>
    </location>
</feature>
<feature type="compositionally biased region" description="Low complexity" evidence="16">
    <location>
        <begin position="1249"/>
        <end position="1259"/>
    </location>
</feature>
<feature type="compositionally biased region" description="Low complexity" evidence="16">
    <location>
        <begin position="877"/>
        <end position="895"/>
    </location>
</feature>
<keyword evidence="11" id="KW-0234">DNA repair</keyword>
<dbReference type="EC" id="3.5.2.6" evidence="5"/>
<evidence type="ECO:0000256" key="14">
    <source>
        <dbReference type="ARBA" id="ARBA00041693"/>
    </source>
</evidence>
<feature type="region of interest" description="Disordered" evidence="16">
    <location>
        <begin position="1841"/>
        <end position="1923"/>
    </location>
</feature>
<feature type="compositionally biased region" description="Low complexity" evidence="16">
    <location>
        <begin position="561"/>
        <end position="584"/>
    </location>
</feature>
<feature type="compositionally biased region" description="Low complexity" evidence="16">
    <location>
        <begin position="620"/>
        <end position="634"/>
    </location>
</feature>
<feature type="compositionally biased region" description="Low complexity" evidence="16">
    <location>
        <begin position="1987"/>
        <end position="2018"/>
    </location>
</feature>
<evidence type="ECO:0000256" key="13">
    <source>
        <dbReference type="ARBA" id="ARBA00039555"/>
    </source>
</evidence>
<feature type="region of interest" description="Disordered" evidence="16">
    <location>
        <begin position="877"/>
        <end position="1004"/>
    </location>
</feature>
<dbReference type="EMBL" id="JAPTSV010000002">
    <property type="protein sequence ID" value="KAJ1530777.1"/>
    <property type="molecule type" value="Genomic_DNA"/>
</dbReference>
<evidence type="ECO:0000256" key="10">
    <source>
        <dbReference type="ARBA" id="ARBA00022895"/>
    </source>
</evidence>
<reference evidence="18" key="1">
    <citation type="submission" date="2022-12" db="EMBL/GenBank/DDBJ databases">
        <title>Chromosome-level genome assembly of the bean flower thrips Megalurothrips usitatus.</title>
        <authorList>
            <person name="Ma L."/>
            <person name="Liu Q."/>
            <person name="Li H."/>
            <person name="Cai W."/>
        </authorList>
    </citation>
    <scope>NUCLEOTIDE SEQUENCE</scope>
    <source>
        <strain evidence="18">Cailab_2022a</strain>
    </source>
</reference>
<dbReference type="GO" id="GO:0003684">
    <property type="term" value="F:damaged DNA binding"/>
    <property type="evidence" value="ECO:0007669"/>
    <property type="project" value="TreeGrafter"/>
</dbReference>
<dbReference type="InterPro" id="IPR001279">
    <property type="entry name" value="Metallo-B-lactamas"/>
</dbReference>
<feature type="compositionally biased region" description="Polar residues" evidence="16">
    <location>
        <begin position="1851"/>
        <end position="1907"/>
    </location>
</feature>
<evidence type="ECO:0000256" key="8">
    <source>
        <dbReference type="ARBA" id="ARBA00022763"/>
    </source>
</evidence>
<feature type="compositionally biased region" description="Low complexity" evidence="16">
    <location>
        <begin position="970"/>
        <end position="1004"/>
    </location>
</feature>
<keyword evidence="12" id="KW-0539">Nucleus</keyword>
<dbReference type="PANTHER" id="PTHR23240">
    <property type="entry name" value="DNA CROSS-LINK REPAIR PROTEIN PSO2/SNM1-RELATED"/>
    <property type="match status" value="1"/>
</dbReference>
<evidence type="ECO:0000256" key="4">
    <source>
        <dbReference type="ARBA" id="ARBA00010304"/>
    </source>
</evidence>
<dbReference type="GO" id="GO:0005634">
    <property type="term" value="C:nucleus"/>
    <property type="evidence" value="ECO:0007669"/>
    <property type="project" value="UniProtKB-SubCell"/>
</dbReference>
<feature type="compositionally biased region" description="Basic and acidic residues" evidence="16">
    <location>
        <begin position="656"/>
        <end position="683"/>
    </location>
</feature>
<dbReference type="GO" id="GO:0000781">
    <property type="term" value="C:chromosome, telomeric region"/>
    <property type="evidence" value="ECO:0007669"/>
    <property type="project" value="UniProtKB-SubCell"/>
</dbReference>
<organism evidence="18 19">
    <name type="scientific">Megalurothrips usitatus</name>
    <name type="common">bean blossom thrips</name>
    <dbReference type="NCBI Taxonomy" id="439358"/>
    <lineage>
        <taxon>Eukaryota</taxon>
        <taxon>Metazoa</taxon>
        <taxon>Ecdysozoa</taxon>
        <taxon>Arthropoda</taxon>
        <taxon>Hexapoda</taxon>
        <taxon>Insecta</taxon>
        <taxon>Pterygota</taxon>
        <taxon>Neoptera</taxon>
        <taxon>Paraneoptera</taxon>
        <taxon>Thysanoptera</taxon>
        <taxon>Terebrantia</taxon>
        <taxon>Thripoidea</taxon>
        <taxon>Thripidae</taxon>
        <taxon>Megalurothrips</taxon>
    </lineage>
</organism>
<comment type="subcellular location">
    <subcellularLocation>
        <location evidence="3">Chromosome</location>
        <location evidence="3">Telomere</location>
    </subcellularLocation>
    <subcellularLocation>
        <location evidence="2">Nucleus</location>
    </subcellularLocation>
</comment>
<feature type="compositionally biased region" description="Polar residues" evidence="16">
    <location>
        <begin position="610"/>
        <end position="619"/>
    </location>
</feature>
<feature type="region of interest" description="Disordered" evidence="16">
    <location>
        <begin position="539"/>
        <end position="689"/>
    </location>
</feature>
<feature type="compositionally biased region" description="Polar residues" evidence="16">
    <location>
        <begin position="1162"/>
        <end position="1183"/>
    </location>
</feature>
<evidence type="ECO:0000313" key="18">
    <source>
        <dbReference type="EMBL" id="KAJ1530777.1"/>
    </source>
</evidence>
<dbReference type="GO" id="GO:0008800">
    <property type="term" value="F:beta-lactamase activity"/>
    <property type="evidence" value="ECO:0007669"/>
    <property type="project" value="UniProtKB-EC"/>
</dbReference>
<feature type="compositionally biased region" description="Low complexity" evidence="16">
    <location>
        <begin position="1914"/>
        <end position="1923"/>
    </location>
</feature>
<feature type="compositionally biased region" description="Low complexity" evidence="16">
    <location>
        <begin position="1055"/>
        <end position="1067"/>
    </location>
</feature>
<sequence>MSGHCIESEDFTIVVDKWDASFLRRPGCKPHYFFLTHLHADHIKGLTSTWSRIIYTSPFNAWLLPMRRNVKPVLLKEVQLNVTHTIRKSNNEIAFQVTLLDANHCPGAVMFLFQGKFGNILYTGDFRYTPRVLDYPVLSKIIRNKELSVLYLDNTYAAASCKFPSREEALKQVLKIIDENPDCKILIGMRQLGKEEVLRAIALHINEKVCVSSQRLQILSKLEYEDVFTTNTSESRVHAVELHTITQKHSQEPSKVVSIKLTSMYECGSMDKQRGNVYVVPYSDHSSHTELVEFVDQLRPLKLYPIVLPKIPKMTADPGPFYRMSTVNCVLPEEILQLCGPLAADAPVSSSRNSPDINVQPLCIKFHPDPVGNMEKKPAGVYIDEGMNLLPFDSMSSHLTNNNKARKHIKASWTRLAPKILAPKGIKFTGSSPQKISSEDRCTLLKEESVGGCSSHAVGLNTKDVEVLNVPSTKSHAVNDDASVLCEVPLSDDDDFDMPSSARELGLRMQHPGMLNGSAVDKKSDSSPDIIEDSAVKMRRTRSQDKFEIPTRPVTRNMCNDSDSVISDASSVRFTRSRSSVSSVPAAGKPRTRHSLESQVDTSGGKIASRMSTRSSPKESPTATRVSTRSSTSPNVDKNGLSKKSASLDNLSNKPNSRESLTRKTGRNTKEDLPSEGRKDSSGKKLQKVSDGVVKVKIVDLQKDIEEISLIPQRAETLPNKEENDVAPDVNIIPPEKSYDTITSRDLPEKVTDDSNKKPHVNGNISVSNFNGIHINSPGRKRVPLTCDWNAAQEIVKKETEQALKALETLNQMKGFKTRSLGNKTGLVALRRLSADNIPLKSPVKNQSIVVLPVSPPDLRSRTASILSSMATNFSKSSTAKQATSSSALKTSTTKVPETPSLLSTTAQTVTTSAPTASRATATSSASAIGSAPSTSKQTSSSSSTAKQPLIASSSSLVKQLPPSSSATKQSTLTNSSTLSHQSSTTSSSHGFIETATSSSSVSTTKLLRATSSSALKKQATPAIVETLTASSSSAISKQTSSVILAVCRETETSAASKTSVTASSSSPMQLSTVATPVPAEQVVTPGSRPETRNSASLSPKSPVKELSPILSVKENKKTTPRRGKQDNMVVKVDETAVVSLRGRRALGVNVESEREDRNKGTEGSPSGSLCVTPPQTVHQNSDSKGKTKGQLSSPKERVCSGPSEVVLEVAGNNEPGTSSGQYTTFEDSKKSADEHNQGLFLTDETLASSSSSQGSGPKPSKRSVYKRQNDLNLDLIRLKVGFAMTQKGPKRLSLPSRLSSVRRDSPNIPIQSKQKVQDWRKKISVRLRKSPQRRYRFKSPNKLRESAKRTLATILRSGRSLSNSQGYHADVEDCTELSQTTSQRPIEVEENTGYIADISSIDAEQSEKFSQGISMLHQLEKNSQSVVPDSMVLDDSKLAVQLEPRRSSRLVRDEGKDSACLDNPTKSILVSRSQQENNKSANNTKVEVDSLSKKTISGISPIQKISSIDSCPLELSSSRLSDRMTERSRMIFRKSADSSLAPESSNILSFMADAFKNSVPLQTPTTANILSSMAENFKRLDEGAQVSPSLSIQLVSSKSKVMPSKGRDPADWGVQITRIDNSSTKTHDNSHNSSIGGLSISSIPKSLSIEIIPESGVNEPLPRKGPSPPTVTISQEVLDISSDCSPAVRTQSTIHSLPMSPGPRRIVQGGLRWPSVVKSEVQSPPQAVWKEKRHSSQSGDKVIIDIQTQEDPQKVPHCPVHCTCGAASKQGTCMGTMRNLIEADADCLYEVPFSPEDFENSGAMLTLGRGWIESCFEDDQDRDEFMNSYQDLLPTLANSSKQAKAGPNKAHTSNTLVQQHQSDTKQVLSKQNAPVSKQTHFPKLSITTTKKPASAPLTTKKQSKSAPSDIKKPAASASTTAKKPVAATLVVQQTAYVSRSSVQGLHQSANQKDMPKKRSSIEKDTNKSNLLKANSDECTNQQSVGKIVQSRRSSSQSTSSSSSVPKSRSSKISASPVALPPPRPPPKRRTVGADAKKEVKEKERVNLKRKNANTSASSSDSPETKKARCSELERLTDTDKSSVNKRYRLSIRRSLDHLMTRQKLRSDRRVKTSSTNRS</sequence>
<dbReference type="GO" id="GO:0031123">
    <property type="term" value="P:RNA 3'-end processing"/>
    <property type="evidence" value="ECO:0007669"/>
    <property type="project" value="UniProtKB-ARBA"/>
</dbReference>
<feature type="domain" description="Metallo-beta-lactamase" evidence="17">
    <location>
        <begin position="2"/>
        <end position="189"/>
    </location>
</feature>
<dbReference type="Pfam" id="PF07522">
    <property type="entry name" value="DRMBL"/>
    <property type="match status" value="1"/>
</dbReference>
<evidence type="ECO:0000256" key="6">
    <source>
        <dbReference type="ARBA" id="ARBA00022454"/>
    </source>
</evidence>
<evidence type="ECO:0000256" key="1">
    <source>
        <dbReference type="ARBA" id="ARBA00001526"/>
    </source>
</evidence>
<evidence type="ECO:0000256" key="11">
    <source>
        <dbReference type="ARBA" id="ARBA00023204"/>
    </source>
</evidence>
<evidence type="ECO:0000256" key="5">
    <source>
        <dbReference type="ARBA" id="ARBA00012865"/>
    </source>
</evidence>
<evidence type="ECO:0000259" key="17">
    <source>
        <dbReference type="SMART" id="SM00849"/>
    </source>
</evidence>
<feature type="compositionally biased region" description="Basic and acidic residues" evidence="16">
    <location>
        <begin position="2035"/>
        <end position="2047"/>
    </location>
</feature>
<accession>A0AAV7XYP6</accession>
<evidence type="ECO:0000256" key="2">
    <source>
        <dbReference type="ARBA" id="ARBA00004123"/>
    </source>
</evidence>
<feature type="region of interest" description="Disordered" evidence="16">
    <location>
        <begin position="1148"/>
        <end position="1267"/>
    </location>
</feature>
<evidence type="ECO:0000256" key="15">
    <source>
        <dbReference type="ARBA" id="ARBA00042738"/>
    </source>
</evidence>
<keyword evidence="7" id="KW-0540">Nuclease</keyword>
<keyword evidence="9" id="KW-0378">Hydrolase</keyword>
<feature type="compositionally biased region" description="Polar residues" evidence="16">
    <location>
        <begin position="951"/>
        <end position="969"/>
    </location>
</feature>
<dbReference type="SUPFAM" id="SSF56281">
    <property type="entry name" value="Metallo-hydrolase/oxidoreductase"/>
    <property type="match status" value="1"/>
</dbReference>
<dbReference type="GO" id="GO:0000723">
    <property type="term" value="P:telomere maintenance"/>
    <property type="evidence" value="ECO:0007669"/>
    <property type="project" value="TreeGrafter"/>
</dbReference>
<dbReference type="Proteomes" id="UP001075354">
    <property type="component" value="Chromosome 2"/>
</dbReference>
<feature type="compositionally biased region" description="Basic and acidic residues" evidence="16">
    <location>
        <begin position="2063"/>
        <end position="2083"/>
    </location>
</feature>
<feature type="compositionally biased region" description="Polar residues" evidence="16">
    <location>
        <begin position="1968"/>
        <end position="1985"/>
    </location>
</feature>
<feature type="compositionally biased region" description="Low complexity" evidence="16">
    <location>
        <begin position="904"/>
        <end position="949"/>
    </location>
</feature>
<proteinExistence type="inferred from homology"/>
<feature type="compositionally biased region" description="Basic and acidic residues" evidence="16">
    <location>
        <begin position="1954"/>
        <end position="1967"/>
    </location>
</feature>
<feature type="compositionally biased region" description="Basic and acidic residues" evidence="16">
    <location>
        <begin position="1227"/>
        <end position="1237"/>
    </location>
</feature>
<evidence type="ECO:0000256" key="12">
    <source>
        <dbReference type="ARBA" id="ARBA00023242"/>
    </source>
</evidence>
<dbReference type="InterPro" id="IPR011084">
    <property type="entry name" value="DRMBL"/>
</dbReference>
<feature type="region of interest" description="Disordered" evidence="16">
    <location>
        <begin position="1055"/>
        <end position="1131"/>
    </location>
</feature>
<keyword evidence="10" id="KW-0779">Telomere</keyword>
<feature type="compositionally biased region" description="Polar residues" evidence="16">
    <location>
        <begin position="1940"/>
        <end position="1952"/>
    </location>
</feature>
<gene>
    <name evidence="18" type="ORF">ONE63_005630</name>
</gene>
<name>A0AAV7XYP6_9NEOP</name>
<evidence type="ECO:0000313" key="19">
    <source>
        <dbReference type="Proteomes" id="UP001075354"/>
    </source>
</evidence>
<keyword evidence="8" id="KW-0227">DNA damage</keyword>
<protein>
    <recommendedName>
        <fullName evidence="13">5' exonuclease Apollo</fullName>
        <ecNumber evidence="5">3.5.2.6</ecNumber>
    </recommendedName>
    <alternativeName>
        <fullName evidence="14">DNA cross-link repair 1B protein</fullName>
    </alternativeName>
    <alternativeName>
        <fullName evidence="15">SNM1 homolog B</fullName>
    </alternativeName>
</protein>
<dbReference type="GO" id="GO:0036297">
    <property type="term" value="P:interstrand cross-link repair"/>
    <property type="evidence" value="ECO:0007669"/>
    <property type="project" value="TreeGrafter"/>
</dbReference>
<evidence type="ECO:0000256" key="7">
    <source>
        <dbReference type="ARBA" id="ARBA00022722"/>
    </source>
</evidence>